<keyword evidence="4" id="KW-1185">Reference proteome</keyword>
<evidence type="ECO:0000313" key="4">
    <source>
        <dbReference type="Proteomes" id="UP000051672"/>
    </source>
</evidence>
<dbReference type="RefSeq" id="WP_057894259.1">
    <property type="nucleotide sequence ID" value="NZ_AYZQ01000002.1"/>
</dbReference>
<dbReference type="SMART" id="SM00857">
    <property type="entry name" value="Resolvase"/>
    <property type="match status" value="1"/>
</dbReference>
<dbReference type="AlphaFoldDB" id="A0A0R2AY94"/>
<accession>A0A0R2AY94</accession>
<protein>
    <recommendedName>
        <fullName evidence="2">Resolvase/invertase-type recombinase catalytic domain-containing protein</fullName>
    </recommendedName>
</protein>
<dbReference type="Gene3D" id="3.40.50.1390">
    <property type="entry name" value="Resolvase, N-terminal catalytic domain"/>
    <property type="match status" value="1"/>
</dbReference>
<name>A0A0R2AY94_9LACO</name>
<comment type="similarity">
    <text evidence="1">Belongs to the site-specific recombinase resolvase family.</text>
</comment>
<evidence type="ECO:0000256" key="1">
    <source>
        <dbReference type="ARBA" id="ARBA00009913"/>
    </source>
</evidence>
<dbReference type="PANTHER" id="PTHR30461">
    <property type="entry name" value="DNA-INVERTASE FROM LAMBDOID PROPHAGE"/>
    <property type="match status" value="1"/>
</dbReference>
<evidence type="ECO:0000259" key="2">
    <source>
        <dbReference type="PROSITE" id="PS51736"/>
    </source>
</evidence>
<dbReference type="Pfam" id="PF00239">
    <property type="entry name" value="Resolvase"/>
    <property type="match status" value="1"/>
</dbReference>
<comment type="caution">
    <text evidence="3">The sequence shown here is derived from an EMBL/GenBank/DDBJ whole genome shotgun (WGS) entry which is preliminary data.</text>
</comment>
<dbReference type="PATRIC" id="fig|1423727.3.peg.972"/>
<sequence length="207" mass="23603">MRFGYAWASTTNKRFLNQIDQLQGAEPDHLLTELGSQEMKKRPVLLGLLKRIQPGDQLIVTSFDRLSRDPEVVVQLLIELSLKGIRLVLLDIVSIHQANTWTADFLVQKLLVPLKEKAVATYAKSLRHRQAVGIETAKNRGVYQGRPILYGPDVKNPERRQTYLEIRSLLKRGDSIYHIQQVTGHSNSLIRRIKMEMVPQDGEGSKQ</sequence>
<dbReference type="SUPFAM" id="SSF53041">
    <property type="entry name" value="Resolvase-like"/>
    <property type="match status" value="1"/>
</dbReference>
<proteinExistence type="inferred from homology"/>
<dbReference type="InterPro" id="IPR050639">
    <property type="entry name" value="SSR_resolvase"/>
</dbReference>
<dbReference type="GO" id="GO:0003677">
    <property type="term" value="F:DNA binding"/>
    <property type="evidence" value="ECO:0007669"/>
    <property type="project" value="InterPro"/>
</dbReference>
<dbReference type="EMBL" id="AYZQ01000002">
    <property type="protein sequence ID" value="KRM71984.1"/>
    <property type="molecule type" value="Genomic_DNA"/>
</dbReference>
<evidence type="ECO:0000313" key="3">
    <source>
        <dbReference type="EMBL" id="KRM71984.1"/>
    </source>
</evidence>
<dbReference type="GO" id="GO:0000150">
    <property type="term" value="F:DNA strand exchange activity"/>
    <property type="evidence" value="ECO:0007669"/>
    <property type="project" value="InterPro"/>
</dbReference>
<gene>
    <name evidence="3" type="ORF">FC34_GL000966</name>
</gene>
<dbReference type="Gene3D" id="1.10.10.60">
    <property type="entry name" value="Homeodomain-like"/>
    <property type="match status" value="1"/>
</dbReference>
<dbReference type="InterPro" id="IPR036162">
    <property type="entry name" value="Resolvase-like_N_sf"/>
</dbReference>
<dbReference type="OrthoDB" id="9797501at2"/>
<organism evidence="3 4">
    <name type="scientific">Lacticaseibacillus brantae DSM 23927</name>
    <dbReference type="NCBI Taxonomy" id="1423727"/>
    <lineage>
        <taxon>Bacteria</taxon>
        <taxon>Bacillati</taxon>
        <taxon>Bacillota</taxon>
        <taxon>Bacilli</taxon>
        <taxon>Lactobacillales</taxon>
        <taxon>Lactobacillaceae</taxon>
        <taxon>Lacticaseibacillus</taxon>
    </lineage>
</organism>
<dbReference type="PANTHER" id="PTHR30461:SF26">
    <property type="entry name" value="RESOLVASE HOMOLOG YNEB"/>
    <property type="match status" value="1"/>
</dbReference>
<dbReference type="InterPro" id="IPR006119">
    <property type="entry name" value="Resolv_N"/>
</dbReference>
<feature type="domain" description="Resolvase/invertase-type recombinase catalytic" evidence="2">
    <location>
        <begin position="1"/>
        <end position="141"/>
    </location>
</feature>
<dbReference type="Proteomes" id="UP000051672">
    <property type="component" value="Unassembled WGS sequence"/>
</dbReference>
<dbReference type="PROSITE" id="PS51736">
    <property type="entry name" value="RECOMBINASES_3"/>
    <property type="match status" value="1"/>
</dbReference>
<reference evidence="3 4" key="1">
    <citation type="journal article" date="2015" name="Genome Announc.">
        <title>Expanding the biotechnology potential of lactobacilli through comparative genomics of 213 strains and associated genera.</title>
        <authorList>
            <person name="Sun Z."/>
            <person name="Harris H.M."/>
            <person name="McCann A."/>
            <person name="Guo C."/>
            <person name="Argimon S."/>
            <person name="Zhang W."/>
            <person name="Yang X."/>
            <person name="Jeffery I.B."/>
            <person name="Cooney J.C."/>
            <person name="Kagawa T.F."/>
            <person name="Liu W."/>
            <person name="Song Y."/>
            <person name="Salvetti E."/>
            <person name="Wrobel A."/>
            <person name="Rasinkangas P."/>
            <person name="Parkhill J."/>
            <person name="Rea M.C."/>
            <person name="O'Sullivan O."/>
            <person name="Ritari J."/>
            <person name="Douillard F.P."/>
            <person name="Paul Ross R."/>
            <person name="Yang R."/>
            <person name="Briner A.E."/>
            <person name="Felis G.E."/>
            <person name="de Vos W.M."/>
            <person name="Barrangou R."/>
            <person name="Klaenhammer T.R."/>
            <person name="Caufield P.W."/>
            <person name="Cui Y."/>
            <person name="Zhang H."/>
            <person name="O'Toole P.W."/>
        </authorList>
    </citation>
    <scope>NUCLEOTIDE SEQUENCE [LARGE SCALE GENOMIC DNA]</scope>
    <source>
        <strain evidence="3 4">DSM 23927</strain>
    </source>
</reference>